<keyword evidence="8" id="KW-1185">Reference proteome</keyword>
<gene>
    <name evidence="7" type="ORF">BJ554DRAFT_5434</name>
</gene>
<feature type="region of interest" description="Disordered" evidence="5">
    <location>
        <begin position="200"/>
        <end position="221"/>
    </location>
</feature>
<keyword evidence="2 6" id="KW-0812">Transmembrane</keyword>
<feature type="compositionally biased region" description="Basic residues" evidence="5">
    <location>
        <begin position="56"/>
        <end position="65"/>
    </location>
</feature>
<dbReference type="InterPro" id="IPR007941">
    <property type="entry name" value="DUF726"/>
</dbReference>
<feature type="region of interest" description="Disordered" evidence="5">
    <location>
        <begin position="128"/>
        <end position="162"/>
    </location>
</feature>
<keyword evidence="4 6" id="KW-0472">Membrane</keyword>
<organism evidence="7 8">
    <name type="scientific">Olpidium bornovanus</name>
    <dbReference type="NCBI Taxonomy" id="278681"/>
    <lineage>
        <taxon>Eukaryota</taxon>
        <taxon>Fungi</taxon>
        <taxon>Fungi incertae sedis</taxon>
        <taxon>Olpidiomycota</taxon>
        <taxon>Olpidiomycotina</taxon>
        <taxon>Olpidiomycetes</taxon>
        <taxon>Olpidiales</taxon>
        <taxon>Olpidiaceae</taxon>
        <taxon>Olpidium</taxon>
    </lineage>
</organism>
<feature type="compositionally biased region" description="Polar residues" evidence="5">
    <location>
        <begin position="150"/>
        <end position="159"/>
    </location>
</feature>
<dbReference type="GO" id="GO:0016020">
    <property type="term" value="C:membrane"/>
    <property type="evidence" value="ECO:0007669"/>
    <property type="project" value="UniProtKB-SubCell"/>
</dbReference>
<dbReference type="EMBL" id="JAEFCI010002395">
    <property type="protein sequence ID" value="KAG5462264.1"/>
    <property type="molecule type" value="Genomic_DNA"/>
</dbReference>
<evidence type="ECO:0000256" key="2">
    <source>
        <dbReference type="ARBA" id="ARBA00022692"/>
    </source>
</evidence>
<feature type="compositionally biased region" description="Pro residues" evidence="5">
    <location>
        <begin position="68"/>
        <end position="77"/>
    </location>
</feature>
<evidence type="ECO:0000313" key="7">
    <source>
        <dbReference type="EMBL" id="KAG5462264.1"/>
    </source>
</evidence>
<feature type="transmembrane region" description="Helical" evidence="6">
    <location>
        <begin position="356"/>
        <end position="378"/>
    </location>
</feature>
<feature type="region of interest" description="Disordered" evidence="5">
    <location>
        <begin position="56"/>
        <end position="92"/>
    </location>
</feature>
<evidence type="ECO:0000256" key="4">
    <source>
        <dbReference type="ARBA" id="ARBA00023136"/>
    </source>
</evidence>
<dbReference type="AlphaFoldDB" id="A0A8H8DKW0"/>
<evidence type="ECO:0000256" key="5">
    <source>
        <dbReference type="SAM" id="MobiDB-lite"/>
    </source>
</evidence>
<accession>A0A8H8DKW0</accession>
<proteinExistence type="predicted"/>
<evidence type="ECO:0000256" key="3">
    <source>
        <dbReference type="ARBA" id="ARBA00022989"/>
    </source>
</evidence>
<sequence length="531" mass="56765">KGVNPGGILAVDAALLAKVCVNSLGSSVLFLRGKPGVTRFARVVGWTFLISDGRSLRRPRRRRRTAPLAPPPPPPTFRPRATMSSPKGSAPSVEVTALLADEEDRRLLASLYAAVARRMREEVQEVCRVTERSRQAGRVPQGEAPGRPASQPTAPQAQNAGAVAISASSKQLGPDDLAGALKSYLEWERKTLADVTKGLRLGDPATSRQGAAPGKDSATDNYESLAELRSDTRRGIAAHTVAALLSSQAFDARSRTFLRFVSQNLNMNFYPDVVAIETEVAALVLQAAKDNAGLSRAGGEEKRKREVESRFSRKCKLGIATAVGGLAIGLTGGLAAPLVGAGFATVLGGVGVASTAGGALIAHLAANQLLVAALFGGYGARNRNDKPAADVLPSDMSKSHIANRTAPVSDFEFRKIHHHNRLHVTIGISGWLTDRNEVFAPWDVFEGPGEGAGDLYALQWQTLTFGQELEAITALGSALREMLKAKAVAYVQTEIIKRTVFASLYSALWPIGLMKCAQLIDNPWCFWKPYF</sequence>
<keyword evidence="3 6" id="KW-1133">Transmembrane helix</keyword>
<name>A0A8H8DKW0_9FUNG</name>
<feature type="non-terminal residue" evidence="7">
    <location>
        <position position="1"/>
    </location>
</feature>
<comment type="subcellular location">
    <subcellularLocation>
        <location evidence="1">Membrane</location>
        <topology evidence="1">Multi-pass membrane protein</topology>
    </subcellularLocation>
</comment>
<dbReference type="PANTHER" id="PTHR17920">
    <property type="entry name" value="TRANSMEMBRANE AND COILED-COIL DOMAIN-CONTAINING PROTEIN 4 TMCO4"/>
    <property type="match status" value="1"/>
</dbReference>
<dbReference type="PANTHER" id="PTHR17920:SF22">
    <property type="entry name" value="DUF726 DOMAIN PROTEIN (AFU_ORTHOLOGUE AFUA_2G12860)"/>
    <property type="match status" value="1"/>
</dbReference>
<dbReference type="Proteomes" id="UP000673691">
    <property type="component" value="Unassembled WGS sequence"/>
</dbReference>
<evidence type="ECO:0000256" key="6">
    <source>
        <dbReference type="SAM" id="Phobius"/>
    </source>
</evidence>
<protein>
    <submittedName>
        <fullName evidence="7">Uncharacterized protein</fullName>
    </submittedName>
</protein>
<dbReference type="OrthoDB" id="277931at2759"/>
<reference evidence="7 8" key="1">
    <citation type="journal article" name="Sci. Rep.">
        <title>Genome-scale phylogenetic analyses confirm Olpidium as the closest living zoosporic fungus to the non-flagellated, terrestrial fungi.</title>
        <authorList>
            <person name="Chang Y."/>
            <person name="Rochon D."/>
            <person name="Sekimoto S."/>
            <person name="Wang Y."/>
            <person name="Chovatia M."/>
            <person name="Sandor L."/>
            <person name="Salamov A."/>
            <person name="Grigoriev I.V."/>
            <person name="Stajich J.E."/>
            <person name="Spatafora J.W."/>
        </authorList>
    </citation>
    <scope>NUCLEOTIDE SEQUENCE [LARGE SCALE GENOMIC DNA]</scope>
    <source>
        <strain evidence="7">S191</strain>
    </source>
</reference>
<comment type="caution">
    <text evidence="7">The sequence shown here is derived from an EMBL/GenBank/DDBJ whole genome shotgun (WGS) entry which is preliminary data.</text>
</comment>
<dbReference type="Pfam" id="PF05277">
    <property type="entry name" value="DUF726"/>
    <property type="match status" value="1"/>
</dbReference>
<evidence type="ECO:0000256" key="1">
    <source>
        <dbReference type="ARBA" id="ARBA00004141"/>
    </source>
</evidence>
<evidence type="ECO:0000313" key="8">
    <source>
        <dbReference type="Proteomes" id="UP000673691"/>
    </source>
</evidence>
<feature type="transmembrane region" description="Helical" evidence="6">
    <location>
        <begin position="319"/>
        <end position="344"/>
    </location>
</feature>